<sequence length="234" mass="25384">MFEIIPAIDILDGKCVRLEQGKFEAKTVYFKDPVEAALKWEKEGAKRLHVVDLDGARTGISKNFPIIEKIAAAVKIPIQLGGGVRRMDQIEKAIGKGIDRVILGTSAIYNPNLLENVCKKFGSRIIVAIDAKENKVAARGWRKVSSKDVIAFAKEAVDFGVKRFVYTDIAKDGMLLGPNIEGIKNFASQVKAAVIASGGISSAEDIEKLKTLKVEGCIVGKAIYSGKIKLAEIL</sequence>
<feature type="active site" description="Proton acceptor" evidence="12">
    <location>
        <position position="9"/>
    </location>
</feature>
<evidence type="ECO:0000256" key="13">
    <source>
        <dbReference type="RuleBase" id="RU003657"/>
    </source>
</evidence>
<evidence type="ECO:0000313" key="15">
    <source>
        <dbReference type="EMBL" id="OGC39321.1"/>
    </source>
</evidence>
<evidence type="ECO:0000256" key="11">
    <source>
        <dbReference type="ARBA" id="ARBA00030547"/>
    </source>
</evidence>
<comment type="caution">
    <text evidence="15">The sequence shown here is derived from an EMBL/GenBank/DDBJ whole genome shotgun (WGS) entry which is preliminary data.</text>
</comment>
<dbReference type="EMBL" id="MEUJ01000010">
    <property type="protein sequence ID" value="OGC39321.1"/>
    <property type="molecule type" value="Genomic_DNA"/>
</dbReference>
<evidence type="ECO:0000313" key="16">
    <source>
        <dbReference type="Proteomes" id="UP000179242"/>
    </source>
</evidence>
<dbReference type="Proteomes" id="UP000179242">
    <property type="component" value="Unassembled WGS sequence"/>
</dbReference>
<dbReference type="GO" id="GO:0000105">
    <property type="term" value="P:L-histidine biosynthetic process"/>
    <property type="evidence" value="ECO:0007669"/>
    <property type="project" value="UniProtKB-UniRule"/>
</dbReference>
<gene>
    <name evidence="12" type="primary">hisA</name>
    <name evidence="15" type="ORF">A2438_00055</name>
</gene>
<dbReference type="Gene3D" id="3.20.20.70">
    <property type="entry name" value="Aldolase class I"/>
    <property type="match status" value="1"/>
</dbReference>
<evidence type="ECO:0000256" key="10">
    <source>
        <dbReference type="ARBA" id="ARBA00023235"/>
    </source>
</evidence>
<evidence type="ECO:0000256" key="6">
    <source>
        <dbReference type="ARBA" id="ARBA00018464"/>
    </source>
</evidence>
<evidence type="ECO:0000256" key="2">
    <source>
        <dbReference type="ARBA" id="ARBA00004496"/>
    </source>
</evidence>
<dbReference type="EC" id="5.3.1.16" evidence="5 12"/>
<dbReference type="InterPro" id="IPR006063">
    <property type="entry name" value="HisA_bact_arch"/>
</dbReference>
<evidence type="ECO:0000256" key="3">
    <source>
        <dbReference type="ARBA" id="ARBA00005133"/>
    </source>
</evidence>
<dbReference type="SUPFAM" id="SSF51366">
    <property type="entry name" value="Ribulose-phoshate binding barrel"/>
    <property type="match status" value="1"/>
</dbReference>
<dbReference type="UniPathway" id="UPA00031">
    <property type="reaction ID" value="UER00009"/>
</dbReference>
<dbReference type="InterPro" id="IPR006062">
    <property type="entry name" value="His_biosynth"/>
</dbReference>
<dbReference type="InterPro" id="IPR044524">
    <property type="entry name" value="Isoase_HisA-like"/>
</dbReference>
<organism evidence="15 16">
    <name type="scientific">candidate division WOR-1 bacterium RIFOXYC2_FULL_46_14</name>
    <dbReference type="NCBI Taxonomy" id="1802587"/>
    <lineage>
        <taxon>Bacteria</taxon>
        <taxon>Bacillati</taxon>
        <taxon>Saganbacteria</taxon>
    </lineage>
</organism>
<dbReference type="CDD" id="cd04732">
    <property type="entry name" value="HisA"/>
    <property type="match status" value="1"/>
</dbReference>
<protein>
    <recommendedName>
        <fullName evidence="6 12">1-(5-phosphoribosyl)-5-[(5-phosphoribosylamino)methylideneamino] imidazole-4-carboxamide isomerase</fullName>
        <ecNumber evidence="5 12">5.3.1.16</ecNumber>
    </recommendedName>
    <alternativeName>
        <fullName evidence="11 12">Phosphoribosylformimino-5-aminoimidazole carboxamide ribotide isomerase</fullName>
    </alternativeName>
</protein>
<evidence type="ECO:0000256" key="7">
    <source>
        <dbReference type="ARBA" id="ARBA00022490"/>
    </source>
</evidence>
<dbReference type="NCBIfam" id="TIGR00007">
    <property type="entry name" value="1-(5-phosphoribosyl)-5-[(5-phosphoribosylamino)methylideneamino]imidazole-4-carboxamide isomerase"/>
    <property type="match status" value="1"/>
</dbReference>
<feature type="active site" description="Proton donor" evidence="12">
    <location>
        <position position="130"/>
    </location>
</feature>
<evidence type="ECO:0000256" key="9">
    <source>
        <dbReference type="ARBA" id="ARBA00023102"/>
    </source>
</evidence>
<evidence type="ECO:0000256" key="1">
    <source>
        <dbReference type="ARBA" id="ARBA00000901"/>
    </source>
</evidence>
<dbReference type="GO" id="GO:0000162">
    <property type="term" value="P:L-tryptophan biosynthetic process"/>
    <property type="evidence" value="ECO:0007669"/>
    <property type="project" value="TreeGrafter"/>
</dbReference>
<dbReference type="HAMAP" id="MF_01014">
    <property type="entry name" value="HisA"/>
    <property type="match status" value="1"/>
</dbReference>
<evidence type="ECO:0000256" key="8">
    <source>
        <dbReference type="ARBA" id="ARBA00022605"/>
    </source>
</evidence>
<dbReference type="Pfam" id="PF00977">
    <property type="entry name" value="His_biosynth"/>
    <property type="match status" value="1"/>
</dbReference>
<proteinExistence type="inferred from homology"/>
<comment type="pathway">
    <text evidence="3 12 14">Amino-acid biosynthesis; L-histidine biosynthesis; L-histidine from 5-phospho-alpha-D-ribose 1-diphosphate: step 4/9.</text>
</comment>
<keyword evidence="7 12" id="KW-0963">Cytoplasm</keyword>
<comment type="subcellular location">
    <subcellularLocation>
        <location evidence="2 12 14">Cytoplasm</location>
    </subcellularLocation>
</comment>
<evidence type="ECO:0000256" key="14">
    <source>
        <dbReference type="RuleBase" id="RU003658"/>
    </source>
</evidence>
<dbReference type="GO" id="GO:0003949">
    <property type="term" value="F:1-(5-phosphoribosyl)-5-[(5-phosphoribosylamino)methylideneamino]imidazole-4-carboxamide isomerase activity"/>
    <property type="evidence" value="ECO:0007669"/>
    <property type="project" value="UniProtKB-UniRule"/>
</dbReference>
<dbReference type="FunFam" id="3.20.20.70:FF:000009">
    <property type="entry name" value="1-(5-phosphoribosyl)-5-[(5-phosphoribosylamino)methylideneamino] imidazole-4-carboxamide isomerase"/>
    <property type="match status" value="1"/>
</dbReference>
<accession>A0A1F4U359</accession>
<dbReference type="PANTHER" id="PTHR43090:SF2">
    <property type="entry name" value="1-(5-PHOSPHORIBOSYL)-5-[(5-PHOSPHORIBOSYLAMINO)METHYLIDENEAMINO] IMIDAZOLE-4-CARBOXAMIDE ISOMERASE"/>
    <property type="match status" value="1"/>
</dbReference>
<evidence type="ECO:0000256" key="4">
    <source>
        <dbReference type="ARBA" id="ARBA00009667"/>
    </source>
</evidence>
<evidence type="ECO:0000256" key="12">
    <source>
        <dbReference type="HAMAP-Rule" id="MF_01014"/>
    </source>
</evidence>
<dbReference type="AlphaFoldDB" id="A0A1F4U359"/>
<comment type="catalytic activity">
    <reaction evidence="1 12 14">
        <text>1-(5-phospho-beta-D-ribosyl)-5-[(5-phospho-beta-D-ribosylamino)methylideneamino]imidazole-4-carboxamide = 5-[(5-phospho-1-deoxy-D-ribulos-1-ylimino)methylamino]-1-(5-phospho-beta-D-ribosyl)imidazole-4-carboxamide</text>
        <dbReference type="Rhea" id="RHEA:15469"/>
        <dbReference type="ChEBI" id="CHEBI:58435"/>
        <dbReference type="ChEBI" id="CHEBI:58525"/>
        <dbReference type="EC" id="5.3.1.16"/>
    </reaction>
</comment>
<dbReference type="GO" id="GO:0005737">
    <property type="term" value="C:cytoplasm"/>
    <property type="evidence" value="ECO:0007669"/>
    <property type="project" value="UniProtKB-SubCell"/>
</dbReference>
<dbReference type="InterPro" id="IPR023016">
    <property type="entry name" value="HisA/PriA"/>
</dbReference>
<keyword evidence="8 12" id="KW-0028">Amino-acid biosynthesis</keyword>
<name>A0A1F4U359_UNCSA</name>
<reference evidence="15 16" key="1">
    <citation type="journal article" date="2016" name="Nat. Commun.">
        <title>Thousands of microbial genomes shed light on interconnected biogeochemical processes in an aquifer system.</title>
        <authorList>
            <person name="Anantharaman K."/>
            <person name="Brown C.T."/>
            <person name="Hug L.A."/>
            <person name="Sharon I."/>
            <person name="Castelle C.J."/>
            <person name="Probst A.J."/>
            <person name="Thomas B.C."/>
            <person name="Singh A."/>
            <person name="Wilkins M.J."/>
            <person name="Karaoz U."/>
            <person name="Brodie E.L."/>
            <person name="Williams K.H."/>
            <person name="Hubbard S.S."/>
            <person name="Banfield J.F."/>
        </authorList>
    </citation>
    <scope>NUCLEOTIDE SEQUENCE [LARGE SCALE GENOMIC DNA]</scope>
</reference>
<comment type="similarity">
    <text evidence="4 12 13">Belongs to the HisA/HisF family.</text>
</comment>
<dbReference type="InterPro" id="IPR013785">
    <property type="entry name" value="Aldolase_TIM"/>
</dbReference>
<dbReference type="InterPro" id="IPR011060">
    <property type="entry name" value="RibuloseP-bd_barrel"/>
</dbReference>
<dbReference type="PANTHER" id="PTHR43090">
    <property type="entry name" value="1-(5-PHOSPHORIBOSYL)-5-[(5-PHOSPHORIBOSYLAMINO)METHYLIDENEAMINO] IMIDAZOLE-4-CARBOXAMIDE ISOMERASE"/>
    <property type="match status" value="1"/>
</dbReference>
<keyword evidence="9 12" id="KW-0368">Histidine biosynthesis</keyword>
<evidence type="ECO:0000256" key="5">
    <source>
        <dbReference type="ARBA" id="ARBA00012550"/>
    </source>
</evidence>
<keyword evidence="10 12" id="KW-0413">Isomerase</keyword>